<keyword evidence="9" id="KW-0906">Nuclear pore complex</keyword>
<dbReference type="VEuPathDB" id="GiardiaDB:GMRT_10341"/>
<proteinExistence type="inferred from homology"/>
<evidence type="ECO:0000256" key="3">
    <source>
        <dbReference type="ARBA" id="ARBA00022448"/>
    </source>
</evidence>
<reference evidence="12 13" key="1">
    <citation type="submission" date="2019-05" db="EMBL/GenBank/DDBJ databases">
        <title>The compact genome of Giardia muris reveals important steps in the evolution of intestinal protozoan parasites.</title>
        <authorList>
            <person name="Xu F."/>
            <person name="Jimenez-Gonzalez A."/>
            <person name="Einarsson E."/>
            <person name="Astvaldsson A."/>
            <person name="Peirasmaki D."/>
            <person name="Eckmann L."/>
            <person name="Andersson J.O."/>
            <person name="Svard S.G."/>
            <person name="Jerlstrom-Hultqvist J."/>
        </authorList>
    </citation>
    <scope>NUCLEOTIDE SEQUENCE [LARGE SCALE GENOMIC DNA]</scope>
    <source>
        <strain evidence="12 13">Roberts-Thomson</strain>
    </source>
</reference>
<dbReference type="GO" id="GO:0031080">
    <property type="term" value="C:nuclear pore outer ring"/>
    <property type="evidence" value="ECO:0007669"/>
    <property type="project" value="TreeGrafter"/>
</dbReference>
<feature type="repeat" description="WD" evidence="11">
    <location>
        <begin position="59"/>
        <end position="93"/>
    </location>
</feature>
<keyword evidence="10" id="KW-0539">Nucleus</keyword>
<dbReference type="PANTHER" id="PTHR11024:SF2">
    <property type="entry name" value="PROTEIN SEC13 HOMOLOG"/>
    <property type="match status" value="1"/>
</dbReference>
<dbReference type="PANTHER" id="PTHR11024">
    <property type="entry name" value="NUCLEAR PORE COMPLEX PROTEIN SEC13 / SEH1 FAMILY MEMBER"/>
    <property type="match status" value="1"/>
</dbReference>
<dbReference type="InterPro" id="IPR015943">
    <property type="entry name" value="WD40/YVTN_repeat-like_dom_sf"/>
</dbReference>
<dbReference type="EMBL" id="VDLU01000005">
    <property type="protein sequence ID" value="TNJ26442.1"/>
    <property type="molecule type" value="Genomic_DNA"/>
</dbReference>
<dbReference type="GO" id="GO:0006606">
    <property type="term" value="P:protein import into nucleus"/>
    <property type="evidence" value="ECO:0007669"/>
    <property type="project" value="TreeGrafter"/>
</dbReference>
<evidence type="ECO:0000256" key="11">
    <source>
        <dbReference type="PROSITE-ProRule" id="PRU00221"/>
    </source>
</evidence>
<name>A0A4Z1SLC7_GIAMU</name>
<gene>
    <name evidence="12" type="ORF">GMRT_10341</name>
</gene>
<dbReference type="Gene3D" id="2.130.10.10">
    <property type="entry name" value="YVTN repeat-like/Quinoprotein amine dehydrogenase"/>
    <property type="match status" value="1"/>
</dbReference>
<dbReference type="GO" id="GO:0090114">
    <property type="term" value="P:COPII-coated vesicle budding"/>
    <property type="evidence" value="ECO:0007669"/>
    <property type="project" value="TreeGrafter"/>
</dbReference>
<comment type="similarity">
    <text evidence="2">Belongs to the WD repeat SEC13 family.</text>
</comment>
<keyword evidence="7" id="KW-0653">Protein transport</keyword>
<evidence type="ECO:0000256" key="6">
    <source>
        <dbReference type="ARBA" id="ARBA00022816"/>
    </source>
</evidence>
<keyword evidence="4 11" id="KW-0853">WD repeat</keyword>
<keyword evidence="3" id="KW-0813">Transport</keyword>
<comment type="subcellular location">
    <subcellularLocation>
        <location evidence="1">Nucleus</location>
        <location evidence="1">Nuclear pore complex</location>
    </subcellularLocation>
</comment>
<protein>
    <submittedName>
        <fullName evidence="12">Sec13</fullName>
    </submittedName>
</protein>
<sequence>MTTEELIAELRTLHPQGILDVCADPYANYVATAGADGTIRIYALGSGAGTEANEPTSVLTHHRGAVARLYWLPAAYGNALLSAGHDGLLILWQDSGHGVWTISSKHQYDSPLADLSVTGGIACLMALDGVVALYSIEQTPVTLDLLCIGTHRIQGVPLVVSATAWNGGLRVACGLLSGHVLVYVVSDSGQGKQFTEVTRTQCNGLTTPIRGLAWGSPLLTSCPTLAVGYESGSIFVYDASSDALAFSAPIYREDVEAPLTRLSYGPTGTTLAVAFGNDGTKLIYPFGSSTCL</sequence>
<accession>A0A4Z1SLC7</accession>
<keyword evidence="13" id="KW-1185">Reference proteome</keyword>
<evidence type="ECO:0000256" key="5">
    <source>
        <dbReference type="ARBA" id="ARBA00022737"/>
    </source>
</evidence>
<evidence type="ECO:0000256" key="10">
    <source>
        <dbReference type="ARBA" id="ARBA00023242"/>
    </source>
</evidence>
<dbReference type="InterPro" id="IPR036322">
    <property type="entry name" value="WD40_repeat_dom_sf"/>
</dbReference>
<dbReference type="GO" id="GO:0005198">
    <property type="term" value="F:structural molecule activity"/>
    <property type="evidence" value="ECO:0007669"/>
    <property type="project" value="InterPro"/>
</dbReference>
<dbReference type="SUPFAM" id="SSF50978">
    <property type="entry name" value="WD40 repeat-like"/>
    <property type="match status" value="1"/>
</dbReference>
<dbReference type="SMART" id="SM00320">
    <property type="entry name" value="WD40"/>
    <property type="match status" value="3"/>
</dbReference>
<evidence type="ECO:0000256" key="9">
    <source>
        <dbReference type="ARBA" id="ARBA00023132"/>
    </source>
</evidence>
<evidence type="ECO:0000313" key="12">
    <source>
        <dbReference type="EMBL" id="TNJ26442.1"/>
    </source>
</evidence>
<dbReference type="AlphaFoldDB" id="A0A4Z1SLC7"/>
<evidence type="ECO:0000256" key="1">
    <source>
        <dbReference type="ARBA" id="ARBA00004567"/>
    </source>
</evidence>
<evidence type="ECO:0000256" key="4">
    <source>
        <dbReference type="ARBA" id="ARBA00022574"/>
    </source>
</evidence>
<evidence type="ECO:0000256" key="2">
    <source>
        <dbReference type="ARBA" id="ARBA00010102"/>
    </source>
</evidence>
<feature type="repeat" description="WD" evidence="11">
    <location>
        <begin position="11"/>
        <end position="52"/>
    </location>
</feature>
<comment type="caution">
    <text evidence="12">The sequence shown here is derived from an EMBL/GenBank/DDBJ whole genome shotgun (WGS) entry which is preliminary data.</text>
</comment>
<dbReference type="Pfam" id="PF00400">
    <property type="entry name" value="WD40"/>
    <property type="match status" value="1"/>
</dbReference>
<keyword evidence="6" id="KW-0509">mRNA transport</keyword>
<dbReference type="GO" id="GO:0051028">
    <property type="term" value="P:mRNA transport"/>
    <property type="evidence" value="ECO:0007669"/>
    <property type="project" value="UniProtKB-KW"/>
</dbReference>
<keyword evidence="5" id="KW-0677">Repeat</keyword>
<keyword evidence="8" id="KW-0811">Translocation</keyword>
<dbReference type="InterPro" id="IPR037363">
    <property type="entry name" value="Sec13/Seh1_fam"/>
</dbReference>
<dbReference type="GO" id="GO:0030127">
    <property type="term" value="C:COPII vesicle coat"/>
    <property type="evidence" value="ECO:0007669"/>
    <property type="project" value="TreeGrafter"/>
</dbReference>
<evidence type="ECO:0000256" key="8">
    <source>
        <dbReference type="ARBA" id="ARBA00023010"/>
    </source>
</evidence>
<dbReference type="Proteomes" id="UP000315496">
    <property type="component" value="Chromosome 5"/>
</dbReference>
<evidence type="ECO:0000313" key="13">
    <source>
        <dbReference type="Proteomes" id="UP000315496"/>
    </source>
</evidence>
<dbReference type="OrthoDB" id="364224at2759"/>
<organism evidence="12 13">
    <name type="scientific">Giardia muris</name>
    <dbReference type="NCBI Taxonomy" id="5742"/>
    <lineage>
        <taxon>Eukaryota</taxon>
        <taxon>Metamonada</taxon>
        <taxon>Diplomonadida</taxon>
        <taxon>Hexamitidae</taxon>
        <taxon>Giardiinae</taxon>
        <taxon>Giardia</taxon>
    </lineage>
</organism>
<dbReference type="PROSITE" id="PS50082">
    <property type="entry name" value="WD_REPEATS_2"/>
    <property type="match status" value="2"/>
</dbReference>
<evidence type="ECO:0000256" key="7">
    <source>
        <dbReference type="ARBA" id="ARBA00022927"/>
    </source>
</evidence>
<dbReference type="InterPro" id="IPR001680">
    <property type="entry name" value="WD40_rpt"/>
</dbReference>